<dbReference type="Gene3D" id="3.30.70.20">
    <property type="match status" value="1"/>
</dbReference>
<keyword evidence="5" id="KW-0411">Iron-sulfur</keyword>
<evidence type="ECO:0000259" key="7">
    <source>
        <dbReference type="PROSITE" id="PS51379"/>
    </source>
</evidence>
<dbReference type="SUPFAM" id="SSF54862">
    <property type="entry name" value="4Fe-4S ferredoxins"/>
    <property type="match status" value="1"/>
</dbReference>
<gene>
    <name evidence="9" type="ORF">SAMN02745941_04424</name>
</gene>
<dbReference type="Pfam" id="PF10588">
    <property type="entry name" value="NADH-G_4Fe-4S_3"/>
    <property type="match status" value="1"/>
</dbReference>
<dbReference type="InterPro" id="IPR017896">
    <property type="entry name" value="4Fe4S_Fe-S-bd"/>
</dbReference>
<dbReference type="SUPFAM" id="SSF54292">
    <property type="entry name" value="2Fe-2S ferredoxin-like"/>
    <property type="match status" value="1"/>
</dbReference>
<dbReference type="PROSITE" id="PS51839">
    <property type="entry name" value="4FE4S_HC3"/>
    <property type="match status" value="1"/>
</dbReference>
<dbReference type="SUPFAM" id="SSF53920">
    <property type="entry name" value="Fe-only hydrogenase"/>
    <property type="match status" value="1"/>
</dbReference>
<dbReference type="FunFam" id="3.30.70.20:FF:000035">
    <property type="entry name" value="Iron hydrogenase 1"/>
    <property type="match status" value="1"/>
</dbReference>
<dbReference type="InterPro" id="IPR050340">
    <property type="entry name" value="Cytosolic_Fe-S_CAF"/>
</dbReference>
<dbReference type="Gene3D" id="3.40.950.10">
    <property type="entry name" value="Fe-only Hydrogenase (Larger Subunit), Chain L, domain 3"/>
    <property type="match status" value="1"/>
</dbReference>
<accession>A0A1M6EB89</accession>
<dbReference type="InterPro" id="IPR017900">
    <property type="entry name" value="4Fe4S_Fe_S_CS"/>
</dbReference>
<proteinExistence type="predicted"/>
<feature type="domain" description="4Fe-4S ferredoxin-type" evidence="7">
    <location>
        <begin position="187"/>
        <end position="216"/>
    </location>
</feature>
<reference evidence="9 10" key="1">
    <citation type="submission" date="2016-11" db="EMBL/GenBank/DDBJ databases">
        <authorList>
            <person name="Jaros S."/>
            <person name="Januszkiewicz K."/>
            <person name="Wedrychowicz H."/>
        </authorList>
    </citation>
    <scope>NUCLEOTIDE SEQUENCE [LARGE SCALE GENOMIC DNA]</scope>
    <source>
        <strain evidence="9 10">DSM 6191</strain>
    </source>
</reference>
<dbReference type="NCBIfam" id="NF040763">
    <property type="entry name" value="FeFe_hydrog_A6"/>
    <property type="match status" value="1"/>
</dbReference>
<dbReference type="PROSITE" id="PS51379">
    <property type="entry name" value="4FE4S_FER_2"/>
    <property type="match status" value="2"/>
</dbReference>
<keyword evidence="4" id="KW-0408">Iron</keyword>
<dbReference type="Pfam" id="PF22117">
    <property type="entry name" value="Fer4_Nqo3"/>
    <property type="match status" value="1"/>
</dbReference>
<dbReference type="InterPro" id="IPR003149">
    <property type="entry name" value="Fe_hydrogenase_ssu"/>
</dbReference>
<evidence type="ECO:0000256" key="3">
    <source>
        <dbReference type="ARBA" id="ARBA00022737"/>
    </source>
</evidence>
<feature type="domain" description="4Fe-4S ferredoxin-type" evidence="7">
    <location>
        <begin position="144"/>
        <end position="174"/>
    </location>
</feature>
<dbReference type="Pfam" id="PF02906">
    <property type="entry name" value="Fe_hyd_lg_C"/>
    <property type="match status" value="1"/>
</dbReference>
<organism evidence="9 10">
    <name type="scientific">Clostridium intestinale DSM 6191</name>
    <dbReference type="NCBI Taxonomy" id="1121320"/>
    <lineage>
        <taxon>Bacteria</taxon>
        <taxon>Bacillati</taxon>
        <taxon>Bacillota</taxon>
        <taxon>Clostridia</taxon>
        <taxon>Eubacteriales</taxon>
        <taxon>Clostridiaceae</taxon>
        <taxon>Clostridium</taxon>
    </lineage>
</organism>
<dbReference type="InterPro" id="IPR013352">
    <property type="entry name" value="Fe_hydrogenase_subset"/>
</dbReference>
<dbReference type="InterPro" id="IPR019574">
    <property type="entry name" value="NADH_UbQ_OxRdtase_Gsu_4Fe4S-bd"/>
</dbReference>
<dbReference type="PANTHER" id="PTHR11615">
    <property type="entry name" value="NITRATE, FORMATE, IRON DEHYDROGENASE"/>
    <property type="match status" value="1"/>
</dbReference>
<dbReference type="SMART" id="SM00929">
    <property type="entry name" value="NADH-G_4Fe-4S_3"/>
    <property type="match status" value="1"/>
</dbReference>
<dbReference type="EMBL" id="FQXU01000021">
    <property type="protein sequence ID" value="SHI82693.1"/>
    <property type="molecule type" value="Genomic_DNA"/>
</dbReference>
<evidence type="ECO:0000259" key="6">
    <source>
        <dbReference type="PROSITE" id="PS51085"/>
    </source>
</evidence>
<dbReference type="Pfam" id="PF13510">
    <property type="entry name" value="Fer2_4"/>
    <property type="match status" value="1"/>
</dbReference>
<dbReference type="SMART" id="SM00902">
    <property type="entry name" value="Fe_hyd_SSU"/>
    <property type="match status" value="1"/>
</dbReference>
<evidence type="ECO:0000313" key="10">
    <source>
        <dbReference type="Proteomes" id="UP000184241"/>
    </source>
</evidence>
<keyword evidence="1" id="KW-0004">4Fe-4S</keyword>
<dbReference type="AlphaFoldDB" id="A0A1M6EB89"/>
<evidence type="ECO:0000256" key="1">
    <source>
        <dbReference type="ARBA" id="ARBA00022485"/>
    </source>
</evidence>
<dbReference type="InterPro" id="IPR001041">
    <property type="entry name" value="2Fe-2S_ferredoxin-type"/>
</dbReference>
<evidence type="ECO:0000313" key="9">
    <source>
        <dbReference type="EMBL" id="SHI82693.1"/>
    </source>
</evidence>
<dbReference type="InterPro" id="IPR036991">
    <property type="entry name" value="Fe_hydrogenase_ssu_sf"/>
</dbReference>
<feature type="domain" description="2Fe-2S ferredoxin-type" evidence="6">
    <location>
        <begin position="2"/>
        <end position="85"/>
    </location>
</feature>
<protein>
    <submittedName>
        <fullName evidence="9">NAD(P)-dependent iron-only hydrogenase catalytic subunit</fullName>
    </submittedName>
</protein>
<dbReference type="InterPro" id="IPR004108">
    <property type="entry name" value="Fe_hydrogenase_lsu_C"/>
</dbReference>
<dbReference type="Proteomes" id="UP000184241">
    <property type="component" value="Unassembled WGS sequence"/>
</dbReference>
<dbReference type="PROSITE" id="PS51085">
    <property type="entry name" value="2FE2S_FER_2"/>
    <property type="match status" value="1"/>
</dbReference>
<dbReference type="GO" id="GO:0051539">
    <property type="term" value="F:4 iron, 4 sulfur cluster binding"/>
    <property type="evidence" value="ECO:0007669"/>
    <property type="project" value="UniProtKB-KW"/>
</dbReference>
<name>A0A1M6EB89_9CLOT</name>
<evidence type="ECO:0000256" key="2">
    <source>
        <dbReference type="ARBA" id="ARBA00022723"/>
    </source>
</evidence>
<dbReference type="InterPro" id="IPR054351">
    <property type="entry name" value="NADH_UbQ_OxRdtase_ferredoxin"/>
</dbReference>
<keyword evidence="3" id="KW-0677">Repeat</keyword>
<dbReference type="Gene3D" id="4.10.260.20">
    <property type="entry name" value="Iron hydrogenase, small subunit"/>
    <property type="match status" value="1"/>
</dbReference>
<dbReference type="GO" id="GO:0005506">
    <property type="term" value="F:iron ion binding"/>
    <property type="evidence" value="ECO:0007669"/>
    <property type="project" value="InterPro"/>
</dbReference>
<dbReference type="InterPro" id="IPR009016">
    <property type="entry name" value="Fe_hydrogenase"/>
</dbReference>
<dbReference type="Gene3D" id="3.10.20.740">
    <property type="match status" value="1"/>
</dbReference>
<feature type="domain" description="4Fe-4S His(Cys)3-ligated-type" evidence="8">
    <location>
        <begin position="85"/>
        <end position="124"/>
    </location>
</feature>
<dbReference type="PROSITE" id="PS00198">
    <property type="entry name" value="4FE4S_FER_1"/>
    <property type="match status" value="1"/>
</dbReference>
<dbReference type="CDD" id="cd00207">
    <property type="entry name" value="fer2"/>
    <property type="match status" value="1"/>
</dbReference>
<dbReference type="RefSeq" id="WP_073022710.1">
    <property type="nucleotide sequence ID" value="NZ_FQXU01000021.1"/>
</dbReference>
<dbReference type="InterPro" id="IPR049830">
    <property type="entry name" value="HndD"/>
</dbReference>
<evidence type="ECO:0000256" key="4">
    <source>
        <dbReference type="ARBA" id="ARBA00023004"/>
    </source>
</evidence>
<evidence type="ECO:0000256" key="5">
    <source>
        <dbReference type="ARBA" id="ARBA00023014"/>
    </source>
</evidence>
<sequence>MDKVKIILNDKSIEVEKGTMLLDAAKELDITIPTLCHMVMQDGEIKNCKGTCRVCMVELENRKKLVPACCTEVSDGMVVRTNSPRALNARKMMIELLLSDHPTDCLECVKNANCELQKLAADMGIRKIRYKGEISMHKLDLTSPAIVRDMSKCILCRRCVTACNDVQRVNLLTTIGRGFDSVVSTFFDEPLTESNCTFCGQCIAACPVGALTEVQTYPKVWEMLDNKEKYVVVQTAPAVRVALGEEFNLEPGTITTSKMVGALKALGFDKVFDTNFAADLTIMEEANEFIHRLEKNENLPLITSCCPAWVKFAEIKFKENMNLISTCKSPHQMLGAVTKTYLAEMLNINPEDIVVVSVMPCVAKKNEADREEMMIDNMKDVDLVITTRELATMIKEAGLDIRNIKDGEFDNPLGVSSGAGVIFGSSGGVMEAALRSAYEWITKETLENVNFNEVRGIQGVKEATVNIAGKEINIAVVNSLKNAEKVMKDINAGNSKYQFIEVMACPGGCIGGGGQPYIKGDRNILKKRMEAIYKDDLNHERRKSHENEAILKLYEDYLGEKGGSKAKKILHVHYTK</sequence>
<dbReference type="NCBIfam" id="TIGR02512">
    <property type="entry name" value="FeFe_hydrog_A"/>
    <property type="match status" value="1"/>
</dbReference>
<dbReference type="GO" id="GO:0008901">
    <property type="term" value="F:ferredoxin hydrogenase activity"/>
    <property type="evidence" value="ECO:0007669"/>
    <property type="project" value="InterPro"/>
</dbReference>
<dbReference type="InterPro" id="IPR036010">
    <property type="entry name" value="2Fe-2S_ferredoxin-like_sf"/>
</dbReference>
<dbReference type="Gene3D" id="3.40.50.1780">
    <property type="match status" value="1"/>
</dbReference>
<dbReference type="Pfam" id="PF02256">
    <property type="entry name" value="Fe_hyd_SSU"/>
    <property type="match status" value="1"/>
</dbReference>
<evidence type="ECO:0000259" key="8">
    <source>
        <dbReference type="PROSITE" id="PS51839"/>
    </source>
</evidence>
<keyword evidence="2" id="KW-0479">Metal-binding</keyword>